<dbReference type="EnsemblPlants" id="Pp3c23_9960V3.1">
    <property type="protein sequence ID" value="Pp3c23_9960V3.1"/>
    <property type="gene ID" value="Pp3c23_9960"/>
</dbReference>
<dbReference type="PaxDb" id="3218-PP1S10_37V6.1"/>
<keyword evidence="3" id="KW-1185">Reference proteome</keyword>
<accession>A0A2K1IIR0</accession>
<evidence type="ECO:0000313" key="2">
    <source>
        <dbReference type="EnsemblPlants" id="Pp3c23_9960V3.1"/>
    </source>
</evidence>
<reference evidence="1 3" key="2">
    <citation type="journal article" date="2018" name="Plant J.">
        <title>The Physcomitrella patens chromosome-scale assembly reveals moss genome structure and evolution.</title>
        <authorList>
            <person name="Lang D."/>
            <person name="Ullrich K.K."/>
            <person name="Murat F."/>
            <person name="Fuchs J."/>
            <person name="Jenkins J."/>
            <person name="Haas F.B."/>
            <person name="Piednoel M."/>
            <person name="Gundlach H."/>
            <person name="Van Bel M."/>
            <person name="Meyberg R."/>
            <person name="Vives C."/>
            <person name="Morata J."/>
            <person name="Symeonidi A."/>
            <person name="Hiss M."/>
            <person name="Muchero W."/>
            <person name="Kamisugi Y."/>
            <person name="Saleh O."/>
            <person name="Blanc G."/>
            <person name="Decker E.L."/>
            <person name="van Gessel N."/>
            <person name="Grimwood J."/>
            <person name="Hayes R.D."/>
            <person name="Graham S.W."/>
            <person name="Gunter L.E."/>
            <person name="McDaniel S.F."/>
            <person name="Hoernstein S.N.W."/>
            <person name="Larsson A."/>
            <person name="Li F.W."/>
            <person name="Perroud P.F."/>
            <person name="Phillips J."/>
            <person name="Ranjan P."/>
            <person name="Rokshar D.S."/>
            <person name="Rothfels C.J."/>
            <person name="Schneider L."/>
            <person name="Shu S."/>
            <person name="Stevenson D.W."/>
            <person name="Thummler F."/>
            <person name="Tillich M."/>
            <person name="Villarreal Aguilar J.C."/>
            <person name="Widiez T."/>
            <person name="Wong G.K."/>
            <person name="Wymore A."/>
            <person name="Zhang Y."/>
            <person name="Zimmer A.D."/>
            <person name="Quatrano R.S."/>
            <person name="Mayer K.F.X."/>
            <person name="Goodstein D."/>
            <person name="Casacuberta J.M."/>
            <person name="Vandepoele K."/>
            <person name="Reski R."/>
            <person name="Cuming A.C."/>
            <person name="Tuskan G.A."/>
            <person name="Maumus F."/>
            <person name="Salse J."/>
            <person name="Schmutz J."/>
            <person name="Rensing S.A."/>
        </authorList>
    </citation>
    <scope>NUCLEOTIDE SEQUENCE [LARGE SCALE GENOMIC DNA]</scope>
    <source>
        <strain evidence="2 3">cv. Gransden 2004</strain>
    </source>
</reference>
<dbReference type="RefSeq" id="XP_024362737.1">
    <property type="nucleotide sequence ID" value="XM_024506969.2"/>
</dbReference>
<evidence type="ECO:0000313" key="3">
    <source>
        <dbReference type="Proteomes" id="UP000006727"/>
    </source>
</evidence>
<reference evidence="2" key="3">
    <citation type="submission" date="2020-12" db="UniProtKB">
        <authorList>
            <consortium name="EnsemblPlants"/>
        </authorList>
    </citation>
    <scope>IDENTIFICATION</scope>
</reference>
<protein>
    <submittedName>
        <fullName evidence="1 2">Uncharacterized protein</fullName>
    </submittedName>
</protein>
<dbReference type="EMBL" id="ABEU02000023">
    <property type="protein sequence ID" value="PNR29162.1"/>
    <property type="molecule type" value="Genomic_DNA"/>
</dbReference>
<gene>
    <name evidence="2" type="primary">LOC112276028</name>
    <name evidence="1" type="ORF">PHYPA_027854</name>
</gene>
<reference evidence="1 3" key="1">
    <citation type="journal article" date="2008" name="Science">
        <title>The Physcomitrella genome reveals evolutionary insights into the conquest of land by plants.</title>
        <authorList>
            <person name="Rensing S."/>
            <person name="Lang D."/>
            <person name="Zimmer A."/>
            <person name="Terry A."/>
            <person name="Salamov A."/>
            <person name="Shapiro H."/>
            <person name="Nishiyama T."/>
            <person name="Perroud P.-F."/>
            <person name="Lindquist E."/>
            <person name="Kamisugi Y."/>
            <person name="Tanahashi T."/>
            <person name="Sakakibara K."/>
            <person name="Fujita T."/>
            <person name="Oishi K."/>
            <person name="Shin-I T."/>
            <person name="Kuroki Y."/>
            <person name="Toyoda A."/>
            <person name="Suzuki Y."/>
            <person name="Hashimoto A."/>
            <person name="Yamaguchi K."/>
            <person name="Sugano A."/>
            <person name="Kohara Y."/>
            <person name="Fujiyama A."/>
            <person name="Anterola A."/>
            <person name="Aoki S."/>
            <person name="Ashton N."/>
            <person name="Barbazuk W.B."/>
            <person name="Barker E."/>
            <person name="Bennetzen J."/>
            <person name="Bezanilla M."/>
            <person name="Blankenship R."/>
            <person name="Cho S.H."/>
            <person name="Dutcher S."/>
            <person name="Estelle M."/>
            <person name="Fawcett J.A."/>
            <person name="Gundlach H."/>
            <person name="Hanada K."/>
            <person name="Heyl A."/>
            <person name="Hicks K.A."/>
            <person name="Hugh J."/>
            <person name="Lohr M."/>
            <person name="Mayer K."/>
            <person name="Melkozernov A."/>
            <person name="Murata T."/>
            <person name="Nelson D."/>
            <person name="Pils B."/>
            <person name="Prigge M."/>
            <person name="Reiss B."/>
            <person name="Renner T."/>
            <person name="Rombauts S."/>
            <person name="Rushton P."/>
            <person name="Sanderfoot A."/>
            <person name="Schween G."/>
            <person name="Shiu S.-H."/>
            <person name="Stueber K."/>
            <person name="Theodoulou F.L."/>
            <person name="Tu H."/>
            <person name="Van de Peer Y."/>
            <person name="Verrier P.J."/>
            <person name="Waters E."/>
            <person name="Wood A."/>
            <person name="Yang L."/>
            <person name="Cove D."/>
            <person name="Cuming A."/>
            <person name="Hasebe M."/>
            <person name="Lucas S."/>
            <person name="Mishler D.B."/>
            <person name="Reski R."/>
            <person name="Grigoriev I."/>
            <person name="Quatrano R.S."/>
            <person name="Boore J.L."/>
        </authorList>
    </citation>
    <scope>NUCLEOTIDE SEQUENCE [LARGE SCALE GENOMIC DNA]</scope>
    <source>
        <strain evidence="2 3">cv. Gransden 2004</strain>
    </source>
</reference>
<dbReference type="GeneID" id="112276028"/>
<proteinExistence type="predicted"/>
<sequence length="273" mass="31238">MGVKPMSPSANFTTYRLPPPGKNNITNDTFGHHSYNLHRPKASSGLLRFLFCSRPCFQQSVDIDEDNTSADVDEENFYNSNLDTGSNDVDWNVRMELQAVMRHLEVRWQLFDEALSRFGDLEAMLAICADQVRWRYQKVNGVRDAQVSEDLKSLISRNLSMEVRINRITQLSSTGELGTSIDQDGYWGQLQSRDRARVQTALDFFYQSRGENGIDSLRSSRPVVLEEDSYVLCNRRGEVVEEGNQVVLWEQYNATWYIRGCVSYPTASTKLHA</sequence>
<organism evidence="1">
    <name type="scientific">Physcomitrium patens</name>
    <name type="common">Spreading-leaved earth moss</name>
    <name type="synonym">Physcomitrella patens</name>
    <dbReference type="NCBI Taxonomy" id="3218"/>
    <lineage>
        <taxon>Eukaryota</taxon>
        <taxon>Viridiplantae</taxon>
        <taxon>Streptophyta</taxon>
        <taxon>Embryophyta</taxon>
        <taxon>Bryophyta</taxon>
        <taxon>Bryophytina</taxon>
        <taxon>Bryopsida</taxon>
        <taxon>Funariidae</taxon>
        <taxon>Funariales</taxon>
        <taxon>Funariaceae</taxon>
        <taxon>Physcomitrium</taxon>
    </lineage>
</organism>
<name>A0A2K1IIR0_PHYPA</name>
<dbReference type="Proteomes" id="UP000006727">
    <property type="component" value="Chromosome 23"/>
</dbReference>
<dbReference type="Gramene" id="Pp3c23_9960V3.1">
    <property type="protein sequence ID" value="Pp3c23_9960V3.1"/>
    <property type="gene ID" value="Pp3c23_9960"/>
</dbReference>
<dbReference type="AlphaFoldDB" id="A0A2K1IIR0"/>
<evidence type="ECO:0000313" key="1">
    <source>
        <dbReference type="EMBL" id="PNR29162.1"/>
    </source>
</evidence>